<dbReference type="Pfam" id="PF01535">
    <property type="entry name" value="PPR"/>
    <property type="match status" value="1"/>
</dbReference>
<comment type="caution">
    <text evidence="5">The sequence shown here is derived from an EMBL/GenBank/DDBJ whole genome shotgun (WGS) entry which is preliminary data.</text>
</comment>
<organism evidence="5 6">
    <name type="scientific">Rubroshorea leprosula</name>
    <dbReference type="NCBI Taxonomy" id="152421"/>
    <lineage>
        <taxon>Eukaryota</taxon>
        <taxon>Viridiplantae</taxon>
        <taxon>Streptophyta</taxon>
        <taxon>Embryophyta</taxon>
        <taxon>Tracheophyta</taxon>
        <taxon>Spermatophyta</taxon>
        <taxon>Magnoliopsida</taxon>
        <taxon>eudicotyledons</taxon>
        <taxon>Gunneridae</taxon>
        <taxon>Pentapetalae</taxon>
        <taxon>rosids</taxon>
        <taxon>malvids</taxon>
        <taxon>Malvales</taxon>
        <taxon>Dipterocarpaceae</taxon>
        <taxon>Rubroshorea</taxon>
    </lineage>
</organism>
<proteinExistence type="inferred from homology"/>
<dbReference type="PANTHER" id="PTHR46598">
    <property type="entry name" value="BNAC05G43320D PROTEIN"/>
    <property type="match status" value="1"/>
</dbReference>
<accession>A0AAV5LGK6</accession>
<evidence type="ECO:0000256" key="1">
    <source>
        <dbReference type="ARBA" id="ARBA00007626"/>
    </source>
</evidence>
<dbReference type="AlphaFoldDB" id="A0AAV5LGK6"/>
<comment type="similarity">
    <text evidence="1">Belongs to the PPR family. P subfamily.</text>
</comment>
<dbReference type="EMBL" id="BPVZ01000116">
    <property type="protein sequence ID" value="GKV36441.1"/>
    <property type="molecule type" value="Genomic_DNA"/>
</dbReference>
<protein>
    <recommendedName>
        <fullName evidence="4">At1g68980-like TPR repeats domain-containing protein</fullName>
    </recommendedName>
</protein>
<feature type="repeat" description="PPR" evidence="3">
    <location>
        <begin position="549"/>
        <end position="583"/>
    </location>
</feature>
<sequence length="703" mass="79756">MVFKLTSRILINPLVISRFSFQFLVGSYTRSFVCRSFAGFQEPDRLCKPVSFCSSTLSARLCWENSSHAILLQKLESTLREHKVGEAWESFNDFRRLYGLPHTSLVARLVTELSYASSPNWLQKAGDLVIAILNLKCDFLPPVILNKAVLSLARAQMPIPSSMILRLMLIKGILPPMNVLCLVVLHMVKTEVGTCIASNVLVQICDSFLHLSTEKGKHAKAIKPDTMIFNLVLDACVKFGSSLKGQQIVELMAKTGVVADADSIIIIAKIHEMNGLRDEIKRFKDHIDLVQIPFVSRYCPFYDSLLSLHFKFGDIDAAAELVLEMTRRQESCSNFKPMKNLQKPCIVPIGSEKLRNGLKIQILPELLKKDSALQVETKSALVIFKDGKLLPSNKALAKLILGYKKQGRISELSELLVCLKAELCSGKGSNLCDDVLDACIELGWLETAHDILDDMESAGNPMGSSTYVALLTAYYKQNMSSTGNALLRKIRKHGWITNLSNESVISACLSKVSDKSPHCTNVFSFISQSSLHESLVREIQEEEMTISPSVFQLNSSIYFFCRAKMIEDALKIYRRMQEMKIRPTVHIFSHLIDCYSSLHMHRDITILWGDIKRNMDSWDLVCRDLYEFLLMSFLRGGYFGRVMEIIGYMERHGMYIDKWMYKSEFLKLYKNLYRSLKASEAQTEAQAKRLEHVHAFKKWACID</sequence>
<dbReference type="InterPro" id="IPR002885">
    <property type="entry name" value="PPR_rpt"/>
</dbReference>
<evidence type="ECO:0000313" key="5">
    <source>
        <dbReference type="EMBL" id="GKV36441.1"/>
    </source>
</evidence>
<dbReference type="NCBIfam" id="TIGR00756">
    <property type="entry name" value="PPR"/>
    <property type="match status" value="1"/>
</dbReference>
<gene>
    <name evidence="5" type="ORF">SLEP1_g44575</name>
</gene>
<dbReference type="PANTHER" id="PTHR46598:SF3">
    <property type="entry name" value="OS07G0495300 PROTEIN"/>
    <property type="match status" value="1"/>
</dbReference>
<dbReference type="Pfam" id="PF25245">
    <property type="entry name" value="TPR_At1g68980"/>
    <property type="match status" value="1"/>
</dbReference>
<dbReference type="Proteomes" id="UP001054252">
    <property type="component" value="Unassembled WGS sequence"/>
</dbReference>
<keyword evidence="6" id="KW-1185">Reference proteome</keyword>
<reference evidence="5 6" key="1">
    <citation type="journal article" date="2021" name="Commun. Biol.">
        <title>The genome of Shorea leprosula (Dipterocarpaceae) highlights the ecological relevance of drought in aseasonal tropical rainforests.</title>
        <authorList>
            <person name="Ng K.K.S."/>
            <person name="Kobayashi M.J."/>
            <person name="Fawcett J.A."/>
            <person name="Hatakeyama M."/>
            <person name="Paape T."/>
            <person name="Ng C.H."/>
            <person name="Ang C.C."/>
            <person name="Tnah L.H."/>
            <person name="Lee C.T."/>
            <person name="Nishiyama T."/>
            <person name="Sese J."/>
            <person name="O'Brien M.J."/>
            <person name="Copetti D."/>
            <person name="Mohd Noor M.I."/>
            <person name="Ong R.C."/>
            <person name="Putra M."/>
            <person name="Sireger I.Z."/>
            <person name="Indrioko S."/>
            <person name="Kosugi Y."/>
            <person name="Izuno A."/>
            <person name="Isagi Y."/>
            <person name="Lee S.L."/>
            <person name="Shimizu K.K."/>
        </authorList>
    </citation>
    <scope>NUCLEOTIDE SEQUENCE [LARGE SCALE GENOMIC DNA]</scope>
    <source>
        <strain evidence="5">214</strain>
    </source>
</reference>
<keyword evidence="2" id="KW-0677">Repeat</keyword>
<dbReference type="InterPro" id="IPR057440">
    <property type="entry name" value="At1g68980-like_TPR"/>
</dbReference>
<feature type="domain" description="At1g68980-like TPR repeats" evidence="4">
    <location>
        <begin position="68"/>
        <end position="190"/>
    </location>
</feature>
<dbReference type="PROSITE" id="PS51375">
    <property type="entry name" value="PPR"/>
    <property type="match status" value="1"/>
</dbReference>
<dbReference type="Gene3D" id="1.25.40.10">
    <property type="entry name" value="Tetratricopeptide repeat domain"/>
    <property type="match status" value="3"/>
</dbReference>
<evidence type="ECO:0000313" key="6">
    <source>
        <dbReference type="Proteomes" id="UP001054252"/>
    </source>
</evidence>
<evidence type="ECO:0000256" key="3">
    <source>
        <dbReference type="PROSITE-ProRule" id="PRU00708"/>
    </source>
</evidence>
<evidence type="ECO:0000259" key="4">
    <source>
        <dbReference type="Pfam" id="PF25245"/>
    </source>
</evidence>
<name>A0AAV5LGK6_9ROSI</name>
<dbReference type="Pfam" id="PF13812">
    <property type="entry name" value="PPR_3"/>
    <property type="match status" value="1"/>
</dbReference>
<dbReference type="InterPro" id="IPR011990">
    <property type="entry name" value="TPR-like_helical_dom_sf"/>
</dbReference>
<evidence type="ECO:0000256" key="2">
    <source>
        <dbReference type="ARBA" id="ARBA00022737"/>
    </source>
</evidence>